<keyword evidence="4" id="KW-1185">Reference proteome</keyword>
<dbReference type="eggNOG" id="COG1216">
    <property type="taxonomic scope" value="Bacteria"/>
</dbReference>
<dbReference type="InterPro" id="IPR029044">
    <property type="entry name" value="Nucleotide-diphossugar_trans"/>
</dbReference>
<dbReference type="Proteomes" id="UP000005744">
    <property type="component" value="Unassembled WGS sequence"/>
</dbReference>
<gene>
    <name evidence="3" type="ORF">BegalDRAFT_3249</name>
</gene>
<dbReference type="SUPFAM" id="SSF53448">
    <property type="entry name" value="Nucleotide-diphospho-sugar transferases"/>
    <property type="match status" value="1"/>
</dbReference>
<feature type="domain" description="Glycosyltransferase 2-like" evidence="2">
    <location>
        <begin position="16"/>
        <end position="204"/>
    </location>
</feature>
<evidence type="ECO:0000313" key="4">
    <source>
        <dbReference type="Proteomes" id="UP000005744"/>
    </source>
</evidence>
<protein>
    <submittedName>
        <fullName evidence="3">Putative glycosyltransferase</fullName>
    </submittedName>
</protein>
<organism evidence="3 4">
    <name type="scientific">Beggiatoa alba B18LD</name>
    <dbReference type="NCBI Taxonomy" id="395493"/>
    <lineage>
        <taxon>Bacteria</taxon>
        <taxon>Pseudomonadati</taxon>
        <taxon>Pseudomonadota</taxon>
        <taxon>Gammaproteobacteria</taxon>
        <taxon>Thiotrichales</taxon>
        <taxon>Thiotrichaceae</taxon>
        <taxon>Beggiatoa</taxon>
    </lineage>
</organism>
<dbReference type="RefSeq" id="WP_002691809.1">
    <property type="nucleotide sequence ID" value="NZ_JH600070.1"/>
</dbReference>
<keyword evidence="1" id="KW-1133">Transmembrane helix</keyword>
<evidence type="ECO:0000313" key="3">
    <source>
        <dbReference type="EMBL" id="EIJ44070.1"/>
    </source>
</evidence>
<dbReference type="PANTHER" id="PTHR43179">
    <property type="entry name" value="RHAMNOSYLTRANSFERASE WBBL"/>
    <property type="match status" value="1"/>
</dbReference>
<keyword evidence="1" id="KW-0472">Membrane</keyword>
<dbReference type="PANTHER" id="PTHR43179:SF7">
    <property type="entry name" value="RHAMNOSYLTRANSFERASE WBBL"/>
    <property type="match status" value="1"/>
</dbReference>
<keyword evidence="3" id="KW-0808">Transferase</keyword>
<reference evidence="3 4" key="1">
    <citation type="submission" date="2011-11" db="EMBL/GenBank/DDBJ databases">
        <title>Improved High-Quality Draft sequence of Beggiatoa alba B18lD.</title>
        <authorList>
            <consortium name="US DOE Joint Genome Institute"/>
            <person name="Lucas S."/>
            <person name="Han J."/>
            <person name="Lapidus A."/>
            <person name="Cheng J.-F."/>
            <person name="Goodwin L."/>
            <person name="Pitluck S."/>
            <person name="Peters L."/>
            <person name="Mikhailova N."/>
            <person name="Held B."/>
            <person name="Detter J.C."/>
            <person name="Han C."/>
            <person name="Tapia R."/>
            <person name="Land M."/>
            <person name="Hauser L."/>
            <person name="Kyrpides N."/>
            <person name="Ivanova N."/>
            <person name="Pagani I."/>
            <person name="Samuel K."/>
            <person name="Teske A."/>
            <person name="Mueller J."/>
            <person name="Woyke T."/>
        </authorList>
    </citation>
    <scope>NUCLEOTIDE SEQUENCE [LARGE SCALE GENOMIC DNA]</scope>
    <source>
        <strain evidence="3 4">B18LD</strain>
    </source>
</reference>
<dbReference type="EMBL" id="JH600070">
    <property type="protein sequence ID" value="EIJ44070.1"/>
    <property type="molecule type" value="Genomic_DNA"/>
</dbReference>
<dbReference type="HOGENOM" id="CLU_023845_0_5_6"/>
<name>I3CKC7_9GAMM</name>
<sequence length="303" mass="34978">MSDTTDQTPTTTPFVSIIIVNYNGGELLTRCVLSALASQQIDFEIFVVDNASDDTSLATLRAAVHNDKRVTILQNERNEGFAKASNRPIPQTRGQYHLFLNPDCLIQPDTLYRFCQTLAQYPHVGMAGALVRNPDGTEQAGSRRGTPSPWRSVVRVLHLDKLLPNHPRFKSFVLTQEPMPTEPTEMEGISGACMFVRRQAMEQVGTMDEAYFLHCEDLDWFMRFRQAGWTILFIPDIEVTHIKGACSRRHPIRVLWYKHRGMVRYYRKFFRQQYPIWLQWGVITAVWIRFAMLLLIQSILRKS</sequence>
<dbReference type="Pfam" id="PF00535">
    <property type="entry name" value="Glycos_transf_2"/>
    <property type="match status" value="1"/>
</dbReference>
<dbReference type="InterPro" id="IPR001173">
    <property type="entry name" value="Glyco_trans_2-like"/>
</dbReference>
<dbReference type="STRING" id="395493.BegalDRAFT_3249"/>
<dbReference type="GO" id="GO:0016740">
    <property type="term" value="F:transferase activity"/>
    <property type="evidence" value="ECO:0007669"/>
    <property type="project" value="UniProtKB-KW"/>
</dbReference>
<accession>I3CKC7</accession>
<proteinExistence type="predicted"/>
<dbReference type="AlphaFoldDB" id="I3CKC7"/>
<dbReference type="Gene3D" id="3.90.550.10">
    <property type="entry name" value="Spore Coat Polysaccharide Biosynthesis Protein SpsA, Chain A"/>
    <property type="match status" value="1"/>
</dbReference>
<dbReference type="OrthoDB" id="9771846at2"/>
<evidence type="ECO:0000259" key="2">
    <source>
        <dbReference type="Pfam" id="PF00535"/>
    </source>
</evidence>
<dbReference type="CDD" id="cd04186">
    <property type="entry name" value="GT_2_like_c"/>
    <property type="match status" value="1"/>
</dbReference>
<keyword evidence="1" id="KW-0812">Transmembrane</keyword>
<evidence type="ECO:0000256" key="1">
    <source>
        <dbReference type="SAM" id="Phobius"/>
    </source>
</evidence>
<feature type="transmembrane region" description="Helical" evidence="1">
    <location>
        <begin position="277"/>
        <end position="296"/>
    </location>
</feature>